<proteinExistence type="predicted"/>
<dbReference type="OrthoDB" id="434319at2759"/>
<dbReference type="EMBL" id="CAMXCT020001715">
    <property type="protein sequence ID" value="CAL1145833.1"/>
    <property type="molecule type" value="Genomic_DNA"/>
</dbReference>
<reference evidence="1" key="1">
    <citation type="submission" date="2022-10" db="EMBL/GenBank/DDBJ databases">
        <authorList>
            <person name="Chen Y."/>
            <person name="Dougan E. K."/>
            <person name="Chan C."/>
            <person name="Rhodes N."/>
            <person name="Thang M."/>
        </authorList>
    </citation>
    <scope>NUCLEOTIDE SEQUENCE</scope>
</reference>
<protein>
    <submittedName>
        <fullName evidence="2">Protein kinase domain-containing protein</fullName>
    </submittedName>
</protein>
<evidence type="ECO:0000313" key="2">
    <source>
        <dbReference type="EMBL" id="CAL4779770.1"/>
    </source>
</evidence>
<dbReference type="EMBL" id="CAMXCT010001715">
    <property type="protein sequence ID" value="CAI3992458.1"/>
    <property type="molecule type" value="Genomic_DNA"/>
</dbReference>
<reference evidence="2 3" key="2">
    <citation type="submission" date="2024-05" db="EMBL/GenBank/DDBJ databases">
        <authorList>
            <person name="Chen Y."/>
            <person name="Shah S."/>
            <person name="Dougan E. K."/>
            <person name="Thang M."/>
            <person name="Chan C."/>
        </authorList>
    </citation>
    <scope>NUCLEOTIDE SEQUENCE [LARGE SCALE GENOMIC DNA]</scope>
</reference>
<dbReference type="EMBL" id="CAMXCT030001715">
    <property type="protein sequence ID" value="CAL4779770.1"/>
    <property type="molecule type" value="Genomic_DNA"/>
</dbReference>
<dbReference type="Gene3D" id="3.60.130.30">
    <property type="match status" value="1"/>
</dbReference>
<keyword evidence="2" id="KW-0808">Transferase</keyword>
<evidence type="ECO:0000313" key="3">
    <source>
        <dbReference type="Proteomes" id="UP001152797"/>
    </source>
</evidence>
<dbReference type="Proteomes" id="UP001152797">
    <property type="component" value="Unassembled WGS sequence"/>
</dbReference>
<gene>
    <name evidence="1" type="ORF">C1SCF055_LOCUS19290</name>
</gene>
<comment type="caution">
    <text evidence="1">The sequence shown here is derived from an EMBL/GenBank/DDBJ whole genome shotgun (WGS) entry which is preliminary data.</text>
</comment>
<keyword evidence="3" id="KW-1185">Reference proteome</keyword>
<name>A0A9P1CK96_9DINO</name>
<accession>A0A9P1CK96</accession>
<organism evidence="1">
    <name type="scientific">Cladocopium goreaui</name>
    <dbReference type="NCBI Taxonomy" id="2562237"/>
    <lineage>
        <taxon>Eukaryota</taxon>
        <taxon>Sar</taxon>
        <taxon>Alveolata</taxon>
        <taxon>Dinophyceae</taxon>
        <taxon>Suessiales</taxon>
        <taxon>Symbiodiniaceae</taxon>
        <taxon>Cladocopium</taxon>
    </lineage>
</organism>
<evidence type="ECO:0000313" key="1">
    <source>
        <dbReference type="EMBL" id="CAI3992458.1"/>
    </source>
</evidence>
<dbReference type="GO" id="GO:0016301">
    <property type="term" value="F:kinase activity"/>
    <property type="evidence" value="ECO:0007669"/>
    <property type="project" value="UniProtKB-KW"/>
</dbReference>
<sequence length="518" mass="58050">MAHHEILRKGVSIAALAPAPVAPVAPLAPVKISLDDVLEALEAEDIPESRRQNVRELNDTSRVLGMCLGVTSHWTKGAKISAATRWRPSTTSLLCRFAQQELPGFEFSSIQVNKDYKAAMHVDKNNLGPSYIIGLGDYSGGWLWLDDGSKLGRAKNIRNKWFKFDGRKPHCVTPFSGRRYTLVFFTYSNPKMATALSQKEQLYLRELGFPLPKEVCCHAASQPSMIYLPAVWRVPRARQIFTDFEREVLRRGGLGRRTQAIQVGQKKVGVMLEPSMPLRMVTAALSADENKHGQHVQAEDAMDQDEVDNMALYAGSLRLLGSDSIKWLSLGRGHLKARCSTWVGDAVILNRANDRRLADWLETDVSEFIESNHSKASRALCSVVFVEQCDMEALADIYSALSYVSSQLLVAALRPDVVRALANWQEDLRYEAWARCRNLVRVSCFCGACHWYVSQASLSETVNCSCNGESSCPNQGSCRSYVAWLRTRYGVKLQSIKWLWLPKGTPRHDGVAWRSVKR</sequence>
<dbReference type="AlphaFoldDB" id="A0A9P1CK96"/>
<keyword evidence="2" id="KW-0418">Kinase</keyword>